<keyword evidence="2" id="KW-1185">Reference proteome</keyword>
<organism evidence="1 2">
    <name type="scientific">Ideonella oryzae</name>
    <dbReference type="NCBI Taxonomy" id="2937441"/>
    <lineage>
        <taxon>Bacteria</taxon>
        <taxon>Pseudomonadati</taxon>
        <taxon>Pseudomonadota</taxon>
        <taxon>Betaproteobacteria</taxon>
        <taxon>Burkholderiales</taxon>
        <taxon>Sphaerotilaceae</taxon>
        <taxon>Ideonella</taxon>
    </lineage>
</organism>
<dbReference type="Proteomes" id="UP001204851">
    <property type="component" value="Unassembled WGS sequence"/>
</dbReference>
<accession>A0ABT1BRP1</accession>
<name>A0ABT1BRP1_9BURK</name>
<sequence length="292" mass="32383">MPEFGVLTLATNSDYLKAIGLALSLRVTNPDVPLAIACSASVAEKAGRFFDHVIPEQAGLRGFVHKVYLDRYSPFERTLFLDSDVLVFKDLQPFVERWKGRAYCACGDYLSEGVSPFGLDRAMVLSKIGKDRLVFIDGAGHAYFEKPACVEVFETAREVTGHYRELAGAIRYADEDVMAIAMTMLGLSPTPDQDFLARYLSARPGTMRMDATAGVCEFIAVTTGRPFAPCMVHFAANEAAVPYTRQLLALFKKFGVPTEGLWTQGVQDWWAWNVRLPVHRVASWARGQLGWA</sequence>
<reference evidence="1 2" key="1">
    <citation type="submission" date="2022-06" db="EMBL/GenBank/DDBJ databases">
        <title>Ideonella sp. NS12-5 Genome sequencing and assembly.</title>
        <authorList>
            <person name="Jung Y."/>
        </authorList>
    </citation>
    <scope>NUCLEOTIDE SEQUENCE [LARGE SCALE GENOMIC DNA]</scope>
    <source>
        <strain evidence="1 2">NS12-5</strain>
    </source>
</reference>
<proteinExistence type="predicted"/>
<evidence type="ECO:0000313" key="1">
    <source>
        <dbReference type="EMBL" id="MCO5978905.1"/>
    </source>
</evidence>
<protein>
    <recommendedName>
        <fullName evidence="3">Glycosyl transferase</fullName>
    </recommendedName>
</protein>
<dbReference type="Gene3D" id="3.90.550.10">
    <property type="entry name" value="Spore Coat Polysaccharide Biosynthesis Protein SpsA, Chain A"/>
    <property type="match status" value="1"/>
</dbReference>
<dbReference type="InterPro" id="IPR029044">
    <property type="entry name" value="Nucleotide-diphossugar_trans"/>
</dbReference>
<dbReference type="EMBL" id="JAMXMC010000014">
    <property type="protein sequence ID" value="MCO5978905.1"/>
    <property type="molecule type" value="Genomic_DNA"/>
</dbReference>
<dbReference type="RefSeq" id="WP_252771870.1">
    <property type="nucleotide sequence ID" value="NZ_JAMXMC010000014.1"/>
</dbReference>
<dbReference type="SUPFAM" id="SSF53448">
    <property type="entry name" value="Nucleotide-diphospho-sugar transferases"/>
    <property type="match status" value="1"/>
</dbReference>
<evidence type="ECO:0000313" key="2">
    <source>
        <dbReference type="Proteomes" id="UP001204851"/>
    </source>
</evidence>
<gene>
    <name evidence="1" type="ORF">M0L44_19580</name>
</gene>
<evidence type="ECO:0008006" key="3">
    <source>
        <dbReference type="Google" id="ProtNLM"/>
    </source>
</evidence>
<comment type="caution">
    <text evidence="1">The sequence shown here is derived from an EMBL/GenBank/DDBJ whole genome shotgun (WGS) entry which is preliminary data.</text>
</comment>